<feature type="domain" description="DNA primase/polymerase bifunctional N-terminal" evidence="1">
    <location>
        <begin position="18"/>
        <end position="214"/>
    </location>
</feature>
<dbReference type="EMBL" id="BSRI01000001">
    <property type="protein sequence ID" value="GLV54401.1"/>
    <property type="molecule type" value="Genomic_DNA"/>
</dbReference>
<gene>
    <name evidence="2" type="ORF">KDH_12480</name>
</gene>
<dbReference type="Proteomes" id="UP001344906">
    <property type="component" value="Unassembled WGS sequence"/>
</dbReference>
<keyword evidence="3" id="KW-1185">Reference proteome</keyword>
<comment type="caution">
    <text evidence="2">The sequence shown here is derived from an EMBL/GenBank/DDBJ whole genome shotgun (WGS) entry which is preliminary data.</text>
</comment>
<dbReference type="SMART" id="SM00943">
    <property type="entry name" value="Prim-Pol"/>
    <property type="match status" value="1"/>
</dbReference>
<dbReference type="SUPFAM" id="SSF56747">
    <property type="entry name" value="Prim-pol domain"/>
    <property type="match status" value="1"/>
</dbReference>
<dbReference type="Pfam" id="PF09250">
    <property type="entry name" value="Prim-Pol"/>
    <property type="match status" value="1"/>
</dbReference>
<dbReference type="RefSeq" id="WP_338248078.1">
    <property type="nucleotide sequence ID" value="NZ_BSRI01000001.1"/>
</dbReference>
<protein>
    <recommendedName>
        <fullName evidence="1">DNA primase/polymerase bifunctional N-terminal domain-containing protein</fullName>
    </recommendedName>
</protein>
<accession>A0ABQ6FJP7</accession>
<evidence type="ECO:0000313" key="3">
    <source>
        <dbReference type="Proteomes" id="UP001344906"/>
    </source>
</evidence>
<sequence>MTRASSELLSSLSVYQTALVALRAGISCIPIMTDGTKSPAVRWKAFQHRLPTPGQARHWFYDHQYGIAFITGEVSGGLEMLDFDDVLIYQQFVERMREEGLHPLLERIERGYTERSPKGIHLYYRTPLLSGGSIKVAQRPMSEPPYVVSLIETRGEGGYSIGAPSHGMVHPSGLPYVVQRGHLTTIQMIDPQDRTLLLAVARTLDEMPPAEQKTAGKGRRSQKPFRPRLEEIRQPGTIFNERATWSDILVPHEWTWVRRIGKEDFWRRPGKTSGISATTNYQGSGYLYVFSTSTLFEPRVGISKFAAYTFLEYGGNFSLATKALVEQGYVDEDFHPTLPDAPFF</sequence>
<reference evidence="2 3" key="1">
    <citation type="submission" date="2023-02" db="EMBL/GenBank/DDBJ databases">
        <title>Dictyobacter halimunensis sp. nov., a new member of the class Ktedonobacteria from forest soil in a geothermal area.</title>
        <authorList>
            <person name="Rachmania M.K."/>
            <person name="Ningsih F."/>
            <person name="Sakai Y."/>
            <person name="Yabe S."/>
            <person name="Yokota A."/>
            <person name="Sjamsuridzal W."/>
        </authorList>
    </citation>
    <scope>NUCLEOTIDE SEQUENCE [LARGE SCALE GENOMIC DNA]</scope>
    <source>
        <strain evidence="2 3">S3.2.2.5</strain>
    </source>
</reference>
<name>A0ABQ6FJP7_9CHLR</name>
<evidence type="ECO:0000259" key="1">
    <source>
        <dbReference type="SMART" id="SM00943"/>
    </source>
</evidence>
<dbReference type="InterPro" id="IPR015330">
    <property type="entry name" value="DNA_primase/pol_bifunc_N"/>
</dbReference>
<organism evidence="2 3">
    <name type="scientific">Dictyobacter halimunensis</name>
    <dbReference type="NCBI Taxonomy" id="3026934"/>
    <lineage>
        <taxon>Bacteria</taxon>
        <taxon>Bacillati</taxon>
        <taxon>Chloroflexota</taxon>
        <taxon>Ktedonobacteria</taxon>
        <taxon>Ktedonobacterales</taxon>
        <taxon>Dictyobacteraceae</taxon>
        <taxon>Dictyobacter</taxon>
    </lineage>
</organism>
<proteinExistence type="predicted"/>
<evidence type="ECO:0000313" key="2">
    <source>
        <dbReference type="EMBL" id="GLV54401.1"/>
    </source>
</evidence>
<dbReference type="Gene3D" id="3.30.720.160">
    <property type="entry name" value="Bifunctional DNA primase/polymerase, N-terminal"/>
    <property type="match status" value="1"/>
</dbReference>